<feature type="domain" description="Glutaredoxin" evidence="5">
    <location>
        <begin position="303"/>
        <end position="339"/>
    </location>
</feature>
<dbReference type="CDD" id="cd02984">
    <property type="entry name" value="TRX_PICOT"/>
    <property type="match status" value="1"/>
</dbReference>
<evidence type="ECO:0008006" key="7">
    <source>
        <dbReference type="Google" id="ProtNLM"/>
    </source>
</evidence>
<dbReference type="CDD" id="cd03028">
    <property type="entry name" value="GRX_PICOT_like"/>
    <property type="match status" value="2"/>
</dbReference>
<dbReference type="InterPro" id="IPR002109">
    <property type="entry name" value="Glutaredoxin"/>
</dbReference>
<gene>
    <name evidence="6" type="ORF">TBIB3V08_LOCUS9309</name>
</gene>
<evidence type="ECO:0000256" key="2">
    <source>
        <dbReference type="ARBA" id="ARBA00023004"/>
    </source>
</evidence>
<dbReference type="EMBL" id="OD568458">
    <property type="protein sequence ID" value="CAD7446991.1"/>
    <property type="molecule type" value="Genomic_DNA"/>
</dbReference>
<evidence type="ECO:0000256" key="3">
    <source>
        <dbReference type="ARBA" id="ARBA00023014"/>
    </source>
</evidence>
<dbReference type="GO" id="GO:0005634">
    <property type="term" value="C:nucleus"/>
    <property type="evidence" value="ECO:0007669"/>
    <property type="project" value="TreeGrafter"/>
</dbReference>
<protein>
    <recommendedName>
        <fullName evidence="7">Glutaredoxin</fullName>
    </recommendedName>
</protein>
<dbReference type="FunFam" id="3.40.30.10:FF:000012">
    <property type="entry name" value="Monothiol glutaredoxin"/>
    <property type="match status" value="1"/>
</dbReference>
<dbReference type="InterPro" id="IPR036249">
    <property type="entry name" value="Thioredoxin-like_sf"/>
</dbReference>
<dbReference type="GO" id="GO:0051536">
    <property type="term" value="F:iron-sulfur cluster binding"/>
    <property type="evidence" value="ECO:0007669"/>
    <property type="project" value="UniProtKB-KW"/>
</dbReference>
<organism evidence="6">
    <name type="scientific">Timema bartmani</name>
    <dbReference type="NCBI Taxonomy" id="61472"/>
    <lineage>
        <taxon>Eukaryota</taxon>
        <taxon>Metazoa</taxon>
        <taxon>Ecdysozoa</taxon>
        <taxon>Arthropoda</taxon>
        <taxon>Hexapoda</taxon>
        <taxon>Insecta</taxon>
        <taxon>Pterygota</taxon>
        <taxon>Neoptera</taxon>
        <taxon>Polyneoptera</taxon>
        <taxon>Phasmatodea</taxon>
        <taxon>Timematodea</taxon>
        <taxon>Timematoidea</taxon>
        <taxon>Timematidae</taxon>
        <taxon>Timema</taxon>
    </lineage>
</organism>
<dbReference type="SUPFAM" id="SSF52833">
    <property type="entry name" value="Thioredoxin-like"/>
    <property type="match status" value="4"/>
</dbReference>
<dbReference type="NCBIfam" id="TIGR00365">
    <property type="entry name" value="Grx4 family monothiol glutaredoxin"/>
    <property type="match status" value="1"/>
</dbReference>
<reference evidence="6" key="1">
    <citation type="submission" date="2020-11" db="EMBL/GenBank/DDBJ databases">
        <authorList>
            <person name="Tran Van P."/>
        </authorList>
    </citation>
    <scope>NUCLEOTIDE SEQUENCE</scope>
</reference>
<dbReference type="InterPro" id="IPR004480">
    <property type="entry name" value="Monothiol_GRX-rel"/>
</dbReference>
<dbReference type="PROSITE" id="PS51354">
    <property type="entry name" value="GLUTAREDOXIN_2"/>
    <property type="match status" value="2"/>
</dbReference>
<dbReference type="Pfam" id="PF00462">
    <property type="entry name" value="Glutaredoxin"/>
    <property type="match status" value="2"/>
</dbReference>
<dbReference type="AlphaFoldDB" id="A0A7R9I4C1"/>
<accession>A0A7R9I4C1</accession>
<name>A0A7R9I4C1_9NEOP</name>
<proteinExistence type="predicted"/>
<dbReference type="InterPro" id="IPR033658">
    <property type="entry name" value="GRX_PICOT-like"/>
</dbReference>
<dbReference type="GO" id="GO:0046872">
    <property type="term" value="F:metal ion binding"/>
    <property type="evidence" value="ECO:0007669"/>
    <property type="project" value="UniProtKB-KW"/>
</dbReference>
<dbReference type="InterPro" id="IPR013766">
    <property type="entry name" value="Thioredoxin_domain"/>
</dbReference>
<dbReference type="GO" id="GO:0005829">
    <property type="term" value="C:cytosol"/>
    <property type="evidence" value="ECO:0007669"/>
    <property type="project" value="TreeGrafter"/>
</dbReference>
<feature type="domain" description="Glutaredoxin" evidence="5">
    <location>
        <begin position="138"/>
        <end position="202"/>
    </location>
</feature>
<dbReference type="PANTHER" id="PTHR10293">
    <property type="entry name" value="GLUTAREDOXIN FAMILY MEMBER"/>
    <property type="match status" value="1"/>
</dbReference>
<dbReference type="Gene3D" id="3.40.30.10">
    <property type="entry name" value="Glutaredoxin"/>
    <property type="match status" value="3"/>
</dbReference>
<dbReference type="GO" id="GO:0006879">
    <property type="term" value="P:intracellular iron ion homeostasis"/>
    <property type="evidence" value="ECO:0007669"/>
    <property type="project" value="TreeGrafter"/>
</dbReference>
<evidence type="ECO:0000259" key="4">
    <source>
        <dbReference type="Pfam" id="PF00085"/>
    </source>
</evidence>
<evidence type="ECO:0000256" key="1">
    <source>
        <dbReference type="ARBA" id="ARBA00022723"/>
    </source>
</evidence>
<keyword evidence="1" id="KW-0479">Metal-binding</keyword>
<dbReference type="Pfam" id="PF00085">
    <property type="entry name" value="Thioredoxin"/>
    <property type="match status" value="1"/>
</dbReference>
<keyword evidence="2" id="KW-0408">Iron</keyword>
<sequence>MVVLHFDKKEDIEEAIRSNDLAVLHFYATWAEQNELMSEVFEELSKQKHLQNVKFMKCVAEDLPEVSIKHNIAAVPTFVLFKKGSAVDRVDGADAPSLTKKINQQASKVSFLAPKPALQSDEESLKTRLKNLINAAPVMLFMKGSALEPRCGFSKTIIALLEELDTDFKTFDILSDETVRQGLKTYSDWPTYPQLYVKGELIGGLDIVKEMKENGELEKLLPKKQSLDERLKTLINSSDVIVFMKGDRTTPRCGFSRQLMEILTRNREGMKPRSGDWAVMIDFLEEVANTSLSNGSNVKCELIKFQTFDILTDEEVRQGLKTFSNWPTYPQVYVKGELIGGLDIIKDLKEAGELESSLKGNSS</sequence>
<feature type="domain" description="Thioredoxin" evidence="4">
    <location>
        <begin position="8"/>
        <end position="103"/>
    </location>
</feature>
<keyword evidence="3" id="KW-0411">Iron-sulfur</keyword>
<evidence type="ECO:0000259" key="5">
    <source>
        <dbReference type="Pfam" id="PF00462"/>
    </source>
</evidence>
<dbReference type="PANTHER" id="PTHR10293:SF73">
    <property type="entry name" value="GLUTAREDOXIN-3"/>
    <property type="match status" value="1"/>
</dbReference>
<evidence type="ECO:0000313" key="6">
    <source>
        <dbReference type="EMBL" id="CAD7446991.1"/>
    </source>
</evidence>